<reference evidence="9" key="1">
    <citation type="submission" date="2023-03" db="EMBL/GenBank/DDBJ databases">
        <title>Massive genome expansion in bonnet fungi (Mycena s.s.) driven by repeated elements and novel gene families across ecological guilds.</title>
        <authorList>
            <consortium name="Lawrence Berkeley National Laboratory"/>
            <person name="Harder C.B."/>
            <person name="Miyauchi S."/>
            <person name="Viragh M."/>
            <person name="Kuo A."/>
            <person name="Thoen E."/>
            <person name="Andreopoulos B."/>
            <person name="Lu D."/>
            <person name="Skrede I."/>
            <person name="Drula E."/>
            <person name="Henrissat B."/>
            <person name="Morin E."/>
            <person name="Kohler A."/>
            <person name="Barry K."/>
            <person name="LaButti K."/>
            <person name="Morin E."/>
            <person name="Salamov A."/>
            <person name="Lipzen A."/>
            <person name="Mereny Z."/>
            <person name="Hegedus B."/>
            <person name="Baldrian P."/>
            <person name="Stursova M."/>
            <person name="Weitz H."/>
            <person name="Taylor A."/>
            <person name="Grigoriev I.V."/>
            <person name="Nagy L.G."/>
            <person name="Martin F."/>
            <person name="Kauserud H."/>
        </authorList>
    </citation>
    <scope>NUCLEOTIDE SEQUENCE</scope>
    <source>
        <strain evidence="9">CBHHK182m</strain>
    </source>
</reference>
<evidence type="ECO:0000256" key="5">
    <source>
        <dbReference type="PIRSR" id="PIRSR000097-2"/>
    </source>
</evidence>
<evidence type="ECO:0000256" key="4">
    <source>
        <dbReference type="PIRSR" id="PIRSR000097-1"/>
    </source>
</evidence>
<proteinExistence type="inferred from homology"/>
<protein>
    <submittedName>
        <fullName evidence="9">Aldo/keto reductase</fullName>
    </submittedName>
</protein>
<dbReference type="AlphaFoldDB" id="A0AAD7NAG8"/>
<dbReference type="Proteomes" id="UP001215598">
    <property type="component" value="Unassembled WGS sequence"/>
</dbReference>
<keyword evidence="2" id="KW-0521">NADP</keyword>
<feature type="binding site" evidence="5">
    <location>
        <position position="126"/>
    </location>
    <ligand>
        <name>substrate</name>
    </ligand>
</feature>
<feature type="domain" description="NADP-dependent oxidoreductase" evidence="8">
    <location>
        <begin position="17"/>
        <end position="98"/>
    </location>
</feature>
<dbReference type="PANTHER" id="PTHR43827:SF3">
    <property type="entry name" value="NADP-DEPENDENT OXIDOREDUCTASE DOMAIN-CONTAINING PROTEIN"/>
    <property type="match status" value="1"/>
</dbReference>
<keyword evidence="7" id="KW-0472">Membrane</keyword>
<dbReference type="SUPFAM" id="SSF51430">
    <property type="entry name" value="NAD(P)-linked oxidoreductase"/>
    <property type="match status" value="1"/>
</dbReference>
<keyword evidence="7" id="KW-1133">Transmembrane helix</keyword>
<sequence>MPWDPIQLNDGREIPSIGFGTWKLGNGDGPISQVDQAISLGFSHVDTAQSYRNETEAGTAIRESGLARKEIFITTKYSGLDGLDIKTSIKNSLKNVRRFSFSFLLGGGACREEFLGVDYVDLYLIHHPRLAVPDIPTAWKEMEEIKEQGLVKSIGVSNFEVSDLAILLASAKVQPVANQILLHPYVYARQLPILEYAAKHKIVIEAYSALIPVTSLPGGPVDAPVKAIADRLGVSNDQVLLAWTKAKGAVVVTTSSKKERLLGYINAGDLALTEDDIAAIDAAGAKGPPFIPFTRKTIVRWAVATIVASLAGGVLSMCLEDYMIQRSKQ</sequence>
<evidence type="ECO:0000256" key="1">
    <source>
        <dbReference type="ARBA" id="ARBA00007905"/>
    </source>
</evidence>
<dbReference type="InterPro" id="IPR036812">
    <property type="entry name" value="NAD(P)_OxRdtase_dom_sf"/>
</dbReference>
<keyword evidence="10" id="KW-1185">Reference proteome</keyword>
<dbReference type="Gene3D" id="3.20.20.100">
    <property type="entry name" value="NADP-dependent oxidoreductase domain"/>
    <property type="match status" value="1"/>
</dbReference>
<evidence type="ECO:0000256" key="7">
    <source>
        <dbReference type="SAM" id="Phobius"/>
    </source>
</evidence>
<organism evidence="9 10">
    <name type="scientific">Mycena metata</name>
    <dbReference type="NCBI Taxonomy" id="1033252"/>
    <lineage>
        <taxon>Eukaryota</taxon>
        <taxon>Fungi</taxon>
        <taxon>Dikarya</taxon>
        <taxon>Basidiomycota</taxon>
        <taxon>Agaricomycotina</taxon>
        <taxon>Agaricomycetes</taxon>
        <taxon>Agaricomycetidae</taxon>
        <taxon>Agaricales</taxon>
        <taxon>Marasmiineae</taxon>
        <taxon>Mycenaceae</taxon>
        <taxon>Mycena</taxon>
    </lineage>
</organism>
<evidence type="ECO:0000313" key="9">
    <source>
        <dbReference type="EMBL" id="KAJ7752575.1"/>
    </source>
</evidence>
<name>A0AAD7NAG8_9AGAR</name>
<evidence type="ECO:0000259" key="8">
    <source>
        <dbReference type="Pfam" id="PF00248"/>
    </source>
</evidence>
<evidence type="ECO:0000256" key="2">
    <source>
        <dbReference type="ARBA" id="ARBA00022857"/>
    </source>
</evidence>
<evidence type="ECO:0000256" key="6">
    <source>
        <dbReference type="PIRSR" id="PIRSR000097-3"/>
    </source>
</evidence>
<accession>A0AAD7NAG8</accession>
<dbReference type="Pfam" id="PF00248">
    <property type="entry name" value="Aldo_ket_red"/>
    <property type="match status" value="2"/>
</dbReference>
<keyword evidence="3" id="KW-0560">Oxidoreductase</keyword>
<dbReference type="InterPro" id="IPR020471">
    <property type="entry name" value="AKR"/>
</dbReference>
<gene>
    <name evidence="9" type="ORF">B0H16DRAFT_1317461</name>
</gene>
<dbReference type="InterPro" id="IPR044494">
    <property type="entry name" value="AKR3C2/3"/>
</dbReference>
<dbReference type="CDD" id="cd19120">
    <property type="entry name" value="AKR_AKR3C2-3"/>
    <property type="match status" value="1"/>
</dbReference>
<dbReference type="EMBL" id="JARKIB010000058">
    <property type="protein sequence ID" value="KAJ7752575.1"/>
    <property type="molecule type" value="Genomic_DNA"/>
</dbReference>
<dbReference type="PROSITE" id="PS00062">
    <property type="entry name" value="ALDOKETO_REDUCTASE_2"/>
    <property type="match status" value="1"/>
</dbReference>
<dbReference type="PRINTS" id="PR00069">
    <property type="entry name" value="ALDKETRDTASE"/>
</dbReference>
<comment type="caution">
    <text evidence="9">The sequence shown here is derived from an EMBL/GenBank/DDBJ whole genome shotgun (WGS) entry which is preliminary data.</text>
</comment>
<dbReference type="PANTHER" id="PTHR43827">
    <property type="entry name" value="2,5-DIKETO-D-GLUCONIC ACID REDUCTASE"/>
    <property type="match status" value="1"/>
</dbReference>
<dbReference type="InterPro" id="IPR023210">
    <property type="entry name" value="NADP_OxRdtase_dom"/>
</dbReference>
<dbReference type="PIRSF" id="PIRSF000097">
    <property type="entry name" value="AKR"/>
    <property type="match status" value="1"/>
</dbReference>
<dbReference type="GO" id="GO:0016652">
    <property type="term" value="F:oxidoreductase activity, acting on NAD(P)H as acceptor"/>
    <property type="evidence" value="ECO:0007669"/>
    <property type="project" value="InterPro"/>
</dbReference>
<keyword evidence="7" id="KW-0812">Transmembrane</keyword>
<feature type="domain" description="NADP-dependent oxidoreductase" evidence="8">
    <location>
        <begin position="115"/>
        <end position="210"/>
    </location>
</feature>
<evidence type="ECO:0000256" key="3">
    <source>
        <dbReference type="ARBA" id="ARBA00023002"/>
    </source>
</evidence>
<feature type="site" description="Lowers pKa of active site Tyr" evidence="6">
    <location>
        <position position="76"/>
    </location>
</feature>
<dbReference type="InterPro" id="IPR018170">
    <property type="entry name" value="Aldo/ket_reductase_CS"/>
</dbReference>
<dbReference type="GO" id="GO:0016616">
    <property type="term" value="F:oxidoreductase activity, acting on the CH-OH group of donors, NAD or NADP as acceptor"/>
    <property type="evidence" value="ECO:0007669"/>
    <property type="project" value="UniProtKB-ARBA"/>
</dbReference>
<feature type="active site" description="Proton donor" evidence="4">
    <location>
        <position position="51"/>
    </location>
</feature>
<comment type="similarity">
    <text evidence="1">Belongs to the aldo/keto reductase family.</text>
</comment>
<evidence type="ECO:0000313" key="10">
    <source>
        <dbReference type="Proteomes" id="UP001215598"/>
    </source>
</evidence>
<feature type="transmembrane region" description="Helical" evidence="7">
    <location>
        <begin position="298"/>
        <end position="319"/>
    </location>
</feature>